<dbReference type="AlphaFoldDB" id="A0A371F8A4"/>
<evidence type="ECO:0000313" key="1">
    <source>
        <dbReference type="EMBL" id="RDX74363.1"/>
    </source>
</evidence>
<feature type="non-terminal residue" evidence="1">
    <location>
        <position position="1"/>
    </location>
</feature>
<sequence length="266" mass="30009">MPTTSSAPMSSAKEQDHLLELDMEDELSSKGSTLILSGPFLMTTRTKIDMHARTLSMDLRDKSGAKNLVVDHLSKIEGRIDPLPIRDNFPNKQLMQLNGIVPWFDNIASRSHKGKIKSDAKNYVWDDPYLWKFYSDQCIPDDKIQSVLQFCHSIPIVGIMDHTRQLEVGFIGPPFSTMPTISSPPMSSSKEQEWPLYAILFCEAFDVLGIDFTGLVCQKLLSMTRGVISAIRPCPPCSRKYEVVHRVATTYHPYRDLSRDGADKKS</sequence>
<comment type="caution">
    <text evidence="1">The sequence shown here is derived from an EMBL/GenBank/DDBJ whole genome shotgun (WGS) entry which is preliminary data.</text>
</comment>
<protein>
    <submittedName>
        <fullName evidence="1">Uncharacterized protein</fullName>
    </submittedName>
</protein>
<dbReference type="Proteomes" id="UP000257109">
    <property type="component" value="Unassembled WGS sequence"/>
</dbReference>
<keyword evidence="2" id="KW-1185">Reference proteome</keyword>
<dbReference type="EMBL" id="QJKJ01010204">
    <property type="protein sequence ID" value="RDX74363.1"/>
    <property type="molecule type" value="Genomic_DNA"/>
</dbReference>
<dbReference type="OrthoDB" id="1739170at2759"/>
<proteinExistence type="predicted"/>
<gene>
    <name evidence="1" type="ORF">CR513_45902</name>
</gene>
<organism evidence="1 2">
    <name type="scientific">Mucuna pruriens</name>
    <name type="common">Velvet bean</name>
    <name type="synonym">Dolichos pruriens</name>
    <dbReference type="NCBI Taxonomy" id="157652"/>
    <lineage>
        <taxon>Eukaryota</taxon>
        <taxon>Viridiplantae</taxon>
        <taxon>Streptophyta</taxon>
        <taxon>Embryophyta</taxon>
        <taxon>Tracheophyta</taxon>
        <taxon>Spermatophyta</taxon>
        <taxon>Magnoliopsida</taxon>
        <taxon>eudicotyledons</taxon>
        <taxon>Gunneridae</taxon>
        <taxon>Pentapetalae</taxon>
        <taxon>rosids</taxon>
        <taxon>fabids</taxon>
        <taxon>Fabales</taxon>
        <taxon>Fabaceae</taxon>
        <taxon>Papilionoideae</taxon>
        <taxon>50 kb inversion clade</taxon>
        <taxon>NPAAA clade</taxon>
        <taxon>indigoferoid/millettioid clade</taxon>
        <taxon>Phaseoleae</taxon>
        <taxon>Mucuna</taxon>
    </lineage>
</organism>
<accession>A0A371F8A4</accession>
<name>A0A371F8A4_MUCPR</name>
<evidence type="ECO:0000313" key="2">
    <source>
        <dbReference type="Proteomes" id="UP000257109"/>
    </source>
</evidence>
<reference evidence="1" key="1">
    <citation type="submission" date="2018-05" db="EMBL/GenBank/DDBJ databases">
        <title>Draft genome of Mucuna pruriens seed.</title>
        <authorList>
            <person name="Nnadi N.E."/>
            <person name="Vos R."/>
            <person name="Hasami M.H."/>
            <person name="Devisetty U.K."/>
            <person name="Aguiy J.C."/>
        </authorList>
    </citation>
    <scope>NUCLEOTIDE SEQUENCE [LARGE SCALE GENOMIC DNA]</scope>
    <source>
        <strain evidence="1">JCA_2017</strain>
    </source>
</reference>